<feature type="signal peptide" evidence="7">
    <location>
        <begin position="1"/>
        <end position="27"/>
    </location>
</feature>
<feature type="chain" id="PRO_5045289061" evidence="7">
    <location>
        <begin position="28"/>
        <end position="239"/>
    </location>
</feature>
<name>A0ABT5K4P4_9BURK</name>
<gene>
    <name evidence="9" type="ORF">OIK44_18910</name>
</gene>
<organism evidence="9 10">
    <name type="scientific">Janthinobacterium fluminis</name>
    <dbReference type="NCBI Taxonomy" id="2987524"/>
    <lineage>
        <taxon>Bacteria</taxon>
        <taxon>Pseudomonadati</taxon>
        <taxon>Pseudomonadota</taxon>
        <taxon>Betaproteobacteria</taxon>
        <taxon>Burkholderiales</taxon>
        <taxon>Oxalobacteraceae</taxon>
        <taxon>Janthinobacterium</taxon>
    </lineage>
</organism>
<dbReference type="SMART" id="SM00965">
    <property type="entry name" value="STN"/>
    <property type="match status" value="1"/>
</dbReference>
<proteinExistence type="predicted"/>
<keyword evidence="2" id="KW-0813">Transport</keyword>
<comment type="caution">
    <text evidence="9">The sequence shown here is derived from an EMBL/GenBank/DDBJ whole genome shotgun (WGS) entry which is preliminary data.</text>
</comment>
<keyword evidence="6" id="KW-0998">Cell outer membrane</keyword>
<keyword evidence="10" id="KW-1185">Reference proteome</keyword>
<evidence type="ECO:0000313" key="10">
    <source>
        <dbReference type="Proteomes" id="UP001221208"/>
    </source>
</evidence>
<evidence type="ECO:0000256" key="7">
    <source>
        <dbReference type="SAM" id="SignalP"/>
    </source>
</evidence>
<dbReference type="SUPFAM" id="SSF74653">
    <property type="entry name" value="TolA/TonB C-terminal domain"/>
    <property type="match status" value="1"/>
</dbReference>
<keyword evidence="3" id="KW-0812">Transmembrane</keyword>
<evidence type="ECO:0000256" key="3">
    <source>
        <dbReference type="ARBA" id="ARBA00022692"/>
    </source>
</evidence>
<reference evidence="9 10" key="1">
    <citation type="submission" date="2022-10" db="EMBL/GenBank/DDBJ databases">
        <title>Janthinobacterium sp. hw3 Genome sequencing.</title>
        <authorList>
            <person name="Park S."/>
        </authorList>
    </citation>
    <scope>NUCLEOTIDE SEQUENCE [LARGE SCALE GENOMIC DNA]</scope>
    <source>
        <strain evidence="10">hw3</strain>
    </source>
</reference>
<dbReference type="RefSeq" id="WP_273672939.1">
    <property type="nucleotide sequence ID" value="NZ_JAQQXR010000007.1"/>
</dbReference>
<dbReference type="Gene3D" id="3.55.50.30">
    <property type="match status" value="1"/>
</dbReference>
<dbReference type="Gene3D" id="3.30.1150.10">
    <property type="match status" value="1"/>
</dbReference>
<evidence type="ECO:0000256" key="5">
    <source>
        <dbReference type="ARBA" id="ARBA00023136"/>
    </source>
</evidence>
<dbReference type="Proteomes" id="UP001221208">
    <property type="component" value="Unassembled WGS sequence"/>
</dbReference>
<evidence type="ECO:0000259" key="8">
    <source>
        <dbReference type="SMART" id="SM00965"/>
    </source>
</evidence>
<keyword evidence="5" id="KW-0472">Membrane</keyword>
<feature type="domain" description="Secretin/TonB short N-terminal" evidence="8">
    <location>
        <begin position="68"/>
        <end position="122"/>
    </location>
</feature>
<keyword evidence="7" id="KW-0732">Signal</keyword>
<dbReference type="NCBIfam" id="TIGR01352">
    <property type="entry name" value="tonB_Cterm"/>
    <property type="match status" value="1"/>
</dbReference>
<dbReference type="Pfam" id="PF07660">
    <property type="entry name" value="STN"/>
    <property type="match status" value="1"/>
</dbReference>
<dbReference type="EMBL" id="JAQQXR010000007">
    <property type="protein sequence ID" value="MDC8759660.1"/>
    <property type="molecule type" value="Genomic_DNA"/>
</dbReference>
<evidence type="ECO:0000256" key="4">
    <source>
        <dbReference type="ARBA" id="ARBA00022989"/>
    </source>
</evidence>
<evidence type="ECO:0000256" key="2">
    <source>
        <dbReference type="ARBA" id="ARBA00022448"/>
    </source>
</evidence>
<dbReference type="InterPro" id="IPR011662">
    <property type="entry name" value="Secretin/TonB_short_N"/>
</dbReference>
<evidence type="ECO:0000256" key="1">
    <source>
        <dbReference type="ARBA" id="ARBA00004167"/>
    </source>
</evidence>
<accession>A0ABT5K4P4</accession>
<comment type="subcellular location">
    <subcellularLocation>
        <location evidence="1">Membrane</location>
        <topology evidence="1">Single-pass membrane protein</topology>
    </subcellularLocation>
</comment>
<dbReference type="InterPro" id="IPR006260">
    <property type="entry name" value="TonB/TolA_C"/>
</dbReference>
<sequence length="239" mass="24261">MPCYAARLSRLGAVLALLCGLAAPASAADGAAGPPPAAADAPGRLFDFDIAAQPLAAALNRYASLTERAALFRSEVVAGRTSSAVVGRFTPEAALSLLLAGTGLLAERASSGPADVFVLKAQAAPASAMQTALASAGAYPGLVQARIWDALCAHAGTAPGAYRALLRFYVDGGGAVQRPRLLRSTGDARRDAAMLDALRRVRMAAPPPADMPQPLTVIVLPDERRVAGAGPHCRSGGVS</sequence>
<evidence type="ECO:0000256" key="6">
    <source>
        <dbReference type="ARBA" id="ARBA00023237"/>
    </source>
</evidence>
<keyword evidence="4" id="KW-1133">Transmembrane helix</keyword>
<protein>
    <submittedName>
        <fullName evidence="9">Energy transducer TonB</fullName>
    </submittedName>
</protein>
<evidence type="ECO:0000313" key="9">
    <source>
        <dbReference type="EMBL" id="MDC8759660.1"/>
    </source>
</evidence>